<organism evidence="2 3">
    <name type="scientific">Armadillidium nasatum</name>
    <dbReference type="NCBI Taxonomy" id="96803"/>
    <lineage>
        <taxon>Eukaryota</taxon>
        <taxon>Metazoa</taxon>
        <taxon>Ecdysozoa</taxon>
        <taxon>Arthropoda</taxon>
        <taxon>Crustacea</taxon>
        <taxon>Multicrustacea</taxon>
        <taxon>Malacostraca</taxon>
        <taxon>Eumalacostraca</taxon>
        <taxon>Peracarida</taxon>
        <taxon>Isopoda</taxon>
        <taxon>Oniscidea</taxon>
        <taxon>Crinocheta</taxon>
        <taxon>Armadillidiidae</taxon>
        <taxon>Armadillidium</taxon>
    </lineage>
</organism>
<name>A0A5N5T910_9CRUS</name>
<protein>
    <recommendedName>
        <fullName evidence="1">Dynein axonemal assembly factor 11-like CS domain-containing protein</fullName>
    </recommendedName>
</protein>
<reference evidence="2 3" key="1">
    <citation type="journal article" date="2019" name="PLoS Biol.">
        <title>Sex chromosomes control vertical transmission of feminizing Wolbachia symbionts in an isopod.</title>
        <authorList>
            <person name="Becking T."/>
            <person name="Chebbi M.A."/>
            <person name="Giraud I."/>
            <person name="Moumen B."/>
            <person name="Laverre T."/>
            <person name="Caubet Y."/>
            <person name="Peccoud J."/>
            <person name="Gilbert C."/>
            <person name="Cordaux R."/>
        </authorList>
    </citation>
    <scope>NUCLEOTIDE SEQUENCE [LARGE SCALE GENOMIC DNA]</scope>
    <source>
        <strain evidence="2">ANa2</strain>
        <tissue evidence="2">Whole body excluding digestive tract and cuticle</tissue>
    </source>
</reference>
<evidence type="ECO:0000313" key="3">
    <source>
        <dbReference type="Proteomes" id="UP000326759"/>
    </source>
</evidence>
<comment type="caution">
    <text evidence="2">The sequence shown here is derived from an EMBL/GenBank/DDBJ whole genome shotgun (WGS) entry which is preliminary data.</text>
</comment>
<dbReference type="AlphaFoldDB" id="A0A5N5T910"/>
<evidence type="ECO:0000259" key="1">
    <source>
        <dbReference type="Pfam" id="PF23602"/>
    </source>
</evidence>
<dbReference type="InterPro" id="IPR056496">
    <property type="entry name" value="CS_DNAAF11_C"/>
</dbReference>
<accession>A0A5N5T910</accession>
<sequence length="114" mass="13573">MRWNEELTENCPETRTEMCFDIQKRREKNEQRQIRKIYPRQKRPFIIFDKYRYLSGEHLQCDVQPTYVRVLIKGQPLQIVFPTEVKPDSATALRSQVTGHLVIMAPKVNIKQIA</sequence>
<dbReference type="Proteomes" id="UP000326759">
    <property type="component" value="Unassembled WGS sequence"/>
</dbReference>
<gene>
    <name evidence="2" type="ORF">Anas_10242</name>
</gene>
<dbReference type="OrthoDB" id="10250990at2759"/>
<keyword evidence="3" id="KW-1185">Reference proteome</keyword>
<evidence type="ECO:0000313" key="2">
    <source>
        <dbReference type="EMBL" id="KAB7503096.1"/>
    </source>
</evidence>
<dbReference type="Pfam" id="PF23602">
    <property type="entry name" value="CS_DNAAF11_C"/>
    <property type="match status" value="1"/>
</dbReference>
<proteinExistence type="predicted"/>
<dbReference type="EMBL" id="SEYY01005910">
    <property type="protein sequence ID" value="KAB7503096.1"/>
    <property type="molecule type" value="Genomic_DNA"/>
</dbReference>
<feature type="domain" description="Dynein axonemal assembly factor 11-like CS" evidence="1">
    <location>
        <begin position="41"/>
        <end position="107"/>
    </location>
</feature>